<reference evidence="5 6" key="1">
    <citation type="submission" date="2018-05" db="EMBL/GenBank/DDBJ databases">
        <title>Complete Genome Sequence of the Nonylphenol-Degrading Bacterium Sphingobium amiense DSM 16289T.</title>
        <authorList>
            <person name="Ootsuka M."/>
            <person name="Nishizawa T."/>
            <person name="Ohta H."/>
        </authorList>
    </citation>
    <scope>NUCLEOTIDE SEQUENCE [LARGE SCALE GENOMIC DNA]</scope>
    <source>
        <strain evidence="5 6">DSM 16289</strain>
    </source>
</reference>
<dbReference type="GO" id="GO:0000150">
    <property type="term" value="F:DNA strand exchange activity"/>
    <property type="evidence" value="ECO:0007669"/>
    <property type="project" value="InterPro"/>
</dbReference>
<dbReference type="PROSITE" id="PS51736">
    <property type="entry name" value="RECOMBINASES_3"/>
    <property type="match status" value="1"/>
</dbReference>
<evidence type="ECO:0000313" key="5">
    <source>
        <dbReference type="EMBL" id="BBD98881.1"/>
    </source>
</evidence>
<evidence type="ECO:0000256" key="1">
    <source>
        <dbReference type="ARBA" id="ARBA00023125"/>
    </source>
</evidence>
<dbReference type="Gene3D" id="3.90.1750.20">
    <property type="entry name" value="Putative Large Serine Recombinase, Chain B, Domain 2"/>
    <property type="match status" value="1"/>
</dbReference>
<dbReference type="Proteomes" id="UP000279959">
    <property type="component" value="Chromosome"/>
</dbReference>
<dbReference type="InterPro" id="IPR036162">
    <property type="entry name" value="Resolvase-like_N_sf"/>
</dbReference>
<dbReference type="EMBL" id="AP018664">
    <property type="protein sequence ID" value="BBD98881.1"/>
    <property type="molecule type" value="Genomic_DNA"/>
</dbReference>
<dbReference type="InterPro" id="IPR038109">
    <property type="entry name" value="DNA_bind_recomb_sf"/>
</dbReference>
<gene>
    <name evidence="5" type="ORF">SAMIE_1023820</name>
</gene>
<dbReference type="Pfam" id="PF07508">
    <property type="entry name" value="Recombinase"/>
    <property type="match status" value="1"/>
</dbReference>
<dbReference type="SUPFAM" id="SSF53041">
    <property type="entry name" value="Resolvase-like"/>
    <property type="match status" value="1"/>
</dbReference>
<dbReference type="CDD" id="cd00338">
    <property type="entry name" value="Ser_Recombinase"/>
    <property type="match status" value="1"/>
</dbReference>
<evidence type="ECO:0000259" key="4">
    <source>
        <dbReference type="PROSITE" id="PS51736"/>
    </source>
</evidence>
<feature type="coiled-coil region" evidence="3">
    <location>
        <begin position="351"/>
        <end position="378"/>
    </location>
</feature>
<dbReference type="Pfam" id="PF13408">
    <property type="entry name" value="Zn_ribbon_recom"/>
    <property type="match status" value="1"/>
</dbReference>
<evidence type="ECO:0000256" key="3">
    <source>
        <dbReference type="SAM" id="Coils"/>
    </source>
</evidence>
<sequence length="469" mass="52959">MDDVSGKLAKRPGFDQMIAFMRKNRKLGIVVIVDDPSRLAREVRTHFDLKDLIVLAGGTIESPNHDFDDDPDSVFLETLTATLAQHQRLKNGQQATSRMRARMQSGFYVHNPTLGYVYEKSPAGGSVLVRREPIASIIAEGLEAFASGRLGTQAEFKRFLEAHPAFPKTRHGHVTNQQAKRILTHPLYCGLIQSKKWDVSPRKGHHPALISVETFEKNQERLFGKPMAPARADVHIDFPMRGVVTCGCCHHPMTSNYSTGRSGKRFPYYVCRHRGCEKFGKSVRREIVEDAFESLLVKLKPSDALFDLFSKLFRKRWDEASGKAKEMKATLRIQAAAADKKIAGLLDRIMASESATVIKRYESEIEILERDKLVIAEKTAKCGTALPDYDATFRTAFDFIGNPWNLWKNGTFEDKRIVLKLTLDTPVVYDWNEGVRTPELSFPFKVLKAVGDQNGELAEREGFEPSIRF</sequence>
<dbReference type="SMART" id="SM00857">
    <property type="entry name" value="Resolvase"/>
    <property type="match status" value="1"/>
</dbReference>
<dbReference type="GO" id="GO:0003677">
    <property type="term" value="F:DNA binding"/>
    <property type="evidence" value="ECO:0007669"/>
    <property type="project" value="UniProtKB-KW"/>
</dbReference>
<keyword evidence="2" id="KW-0233">DNA recombination</keyword>
<dbReference type="PANTHER" id="PTHR30461">
    <property type="entry name" value="DNA-INVERTASE FROM LAMBDOID PROPHAGE"/>
    <property type="match status" value="1"/>
</dbReference>
<dbReference type="InterPro" id="IPR025827">
    <property type="entry name" value="Zn_ribbon_recom_dom"/>
</dbReference>
<keyword evidence="1" id="KW-0238">DNA-binding</keyword>
<proteinExistence type="predicted"/>
<dbReference type="PANTHER" id="PTHR30461:SF2">
    <property type="entry name" value="SERINE RECOMBINASE PINE-RELATED"/>
    <property type="match status" value="1"/>
</dbReference>
<dbReference type="Pfam" id="PF00239">
    <property type="entry name" value="Resolvase"/>
    <property type="match status" value="1"/>
</dbReference>
<protein>
    <submittedName>
        <fullName evidence="5">Recombinase</fullName>
    </submittedName>
</protein>
<accession>A0A494W3T4</accession>
<dbReference type="InterPro" id="IPR011109">
    <property type="entry name" value="DNA_bind_recombinase_dom"/>
</dbReference>
<keyword evidence="6" id="KW-1185">Reference proteome</keyword>
<dbReference type="Gene3D" id="3.40.50.1390">
    <property type="entry name" value="Resolvase, N-terminal catalytic domain"/>
    <property type="match status" value="1"/>
</dbReference>
<dbReference type="KEGG" id="sami:SAMIE_1023820"/>
<evidence type="ECO:0000256" key="2">
    <source>
        <dbReference type="ARBA" id="ARBA00023172"/>
    </source>
</evidence>
<name>A0A494W3T4_9SPHN</name>
<dbReference type="InterPro" id="IPR050639">
    <property type="entry name" value="SSR_resolvase"/>
</dbReference>
<dbReference type="AlphaFoldDB" id="A0A494W3T4"/>
<keyword evidence="3" id="KW-0175">Coiled coil</keyword>
<dbReference type="InterPro" id="IPR006119">
    <property type="entry name" value="Resolv_N"/>
</dbReference>
<organism evidence="5 6">
    <name type="scientific">Sphingobium amiense</name>
    <dbReference type="NCBI Taxonomy" id="135719"/>
    <lineage>
        <taxon>Bacteria</taxon>
        <taxon>Pseudomonadati</taxon>
        <taxon>Pseudomonadota</taxon>
        <taxon>Alphaproteobacteria</taxon>
        <taxon>Sphingomonadales</taxon>
        <taxon>Sphingomonadaceae</taxon>
        <taxon>Sphingobium</taxon>
    </lineage>
</organism>
<evidence type="ECO:0000313" key="6">
    <source>
        <dbReference type="Proteomes" id="UP000279959"/>
    </source>
</evidence>
<feature type="domain" description="Resolvase/invertase-type recombinase catalytic" evidence="4">
    <location>
        <begin position="1"/>
        <end position="106"/>
    </location>
</feature>